<dbReference type="InterPro" id="IPR019887">
    <property type="entry name" value="Tscrpt_reg_AsnC/Lrp_C"/>
</dbReference>
<proteinExistence type="predicted"/>
<accession>A0ABV2IWP1</accession>
<evidence type="ECO:0000313" key="3">
    <source>
        <dbReference type="Proteomes" id="UP001549047"/>
    </source>
</evidence>
<evidence type="ECO:0000259" key="1">
    <source>
        <dbReference type="Pfam" id="PF01037"/>
    </source>
</evidence>
<keyword evidence="3" id="KW-1185">Reference proteome</keyword>
<dbReference type="EMBL" id="JBEPMB010000001">
    <property type="protein sequence ID" value="MET3612768.1"/>
    <property type="molecule type" value="Genomic_DNA"/>
</dbReference>
<name>A0ABV2IWP1_9HYPH</name>
<sequence length="92" mass="10525">MSLQTGRINTYGGDMRCIFTQVRCRPGQTYEVADKIYEKEVVSELYSTSGDYDLIAKIYVPDGQDIGRYVNDIFVDIPDVERTLTTITFHAF</sequence>
<evidence type="ECO:0000313" key="2">
    <source>
        <dbReference type="EMBL" id="MET3612768.1"/>
    </source>
</evidence>
<dbReference type="Gene3D" id="3.30.70.920">
    <property type="match status" value="1"/>
</dbReference>
<organism evidence="2 3">
    <name type="scientific">Rhizobium aquaticum</name>
    <dbReference type="NCBI Taxonomy" id="1549636"/>
    <lineage>
        <taxon>Bacteria</taxon>
        <taxon>Pseudomonadati</taxon>
        <taxon>Pseudomonadota</taxon>
        <taxon>Alphaproteobacteria</taxon>
        <taxon>Hyphomicrobiales</taxon>
        <taxon>Rhizobiaceae</taxon>
        <taxon>Rhizobium/Agrobacterium group</taxon>
        <taxon>Rhizobium</taxon>
    </lineage>
</organism>
<dbReference type="InterPro" id="IPR011008">
    <property type="entry name" value="Dimeric_a/b-barrel"/>
</dbReference>
<comment type="caution">
    <text evidence="2">The sequence shown here is derived from an EMBL/GenBank/DDBJ whole genome shotgun (WGS) entry which is preliminary data.</text>
</comment>
<dbReference type="Pfam" id="PF01037">
    <property type="entry name" value="AsnC_trans_reg"/>
    <property type="match status" value="1"/>
</dbReference>
<feature type="domain" description="Transcription regulator AsnC/Lrp ligand binding" evidence="1">
    <location>
        <begin position="21"/>
        <end position="89"/>
    </location>
</feature>
<dbReference type="Proteomes" id="UP001549047">
    <property type="component" value="Unassembled WGS sequence"/>
</dbReference>
<dbReference type="SUPFAM" id="SSF54909">
    <property type="entry name" value="Dimeric alpha+beta barrel"/>
    <property type="match status" value="1"/>
</dbReference>
<reference evidence="2 3" key="1">
    <citation type="submission" date="2024-06" db="EMBL/GenBank/DDBJ databases">
        <title>Genomic Encyclopedia of Type Strains, Phase IV (KMG-IV): sequencing the most valuable type-strain genomes for metagenomic binning, comparative biology and taxonomic classification.</title>
        <authorList>
            <person name="Goeker M."/>
        </authorList>
    </citation>
    <scope>NUCLEOTIDE SEQUENCE [LARGE SCALE GENOMIC DNA]</scope>
    <source>
        <strain evidence="2 3">DSM 29780</strain>
    </source>
</reference>
<dbReference type="GO" id="GO:0003677">
    <property type="term" value="F:DNA binding"/>
    <property type="evidence" value="ECO:0007669"/>
    <property type="project" value="UniProtKB-KW"/>
</dbReference>
<gene>
    <name evidence="2" type="ORF">ABID16_001073</name>
</gene>
<keyword evidence="2" id="KW-0238">DNA-binding</keyword>
<protein>
    <submittedName>
        <fullName evidence="2">DNA-binding Lrp family transcriptional regulator</fullName>
    </submittedName>
</protein>